<keyword evidence="5" id="KW-0378">Hydrolase</keyword>
<dbReference type="PANTHER" id="PTHR31983">
    <property type="entry name" value="ENDO-1,3(4)-BETA-GLUCANASE 1"/>
    <property type="match status" value="1"/>
</dbReference>
<feature type="domain" description="F5/8 type C" evidence="12">
    <location>
        <begin position="1465"/>
        <end position="1606"/>
    </location>
</feature>
<dbReference type="Pfam" id="PF22633">
    <property type="entry name" value="F5_F8_type_C_2"/>
    <property type="match status" value="2"/>
</dbReference>
<evidence type="ECO:0000256" key="11">
    <source>
        <dbReference type="SAM" id="SignalP"/>
    </source>
</evidence>
<organism evidence="14 15">
    <name type="scientific">Paenibacillus curdlanolyticus YK9</name>
    <dbReference type="NCBI Taxonomy" id="717606"/>
    <lineage>
        <taxon>Bacteria</taxon>
        <taxon>Bacillati</taxon>
        <taxon>Bacillota</taxon>
        <taxon>Bacilli</taxon>
        <taxon>Bacillales</taxon>
        <taxon>Paenibacillaceae</taxon>
        <taxon>Paenibacillus</taxon>
    </lineage>
</organism>
<dbReference type="STRING" id="717606.PaecuDRAFT_3464"/>
<dbReference type="PANTHER" id="PTHR31983:SF0">
    <property type="entry name" value="GLUCAN ENDO-1,3-BETA-D-GLUCOSIDASE 2"/>
    <property type="match status" value="1"/>
</dbReference>
<dbReference type="InterPro" id="IPR003961">
    <property type="entry name" value="FN3_dom"/>
</dbReference>
<evidence type="ECO:0000256" key="4">
    <source>
        <dbReference type="ARBA" id="ARBA00022729"/>
    </source>
</evidence>
<comment type="similarity">
    <text evidence="2">Belongs to the glycosyl hydrolase 81 family.</text>
</comment>
<evidence type="ECO:0000256" key="8">
    <source>
        <dbReference type="ARBA" id="ARBA00023316"/>
    </source>
</evidence>
<evidence type="ECO:0000256" key="7">
    <source>
        <dbReference type="ARBA" id="ARBA00023295"/>
    </source>
</evidence>
<dbReference type="GO" id="GO:0052861">
    <property type="term" value="F:endo-1,3(4)-beta-glucanase activity"/>
    <property type="evidence" value="ECO:0007669"/>
    <property type="project" value="InterPro"/>
</dbReference>
<keyword evidence="4 11" id="KW-0732">Signal</keyword>
<keyword evidence="7" id="KW-0326">Glycosidase</keyword>
<evidence type="ECO:0000256" key="9">
    <source>
        <dbReference type="ARBA" id="ARBA00023326"/>
    </source>
</evidence>
<evidence type="ECO:0000259" key="13">
    <source>
        <dbReference type="PROSITE" id="PS50853"/>
    </source>
</evidence>
<dbReference type="SUPFAM" id="SSF49785">
    <property type="entry name" value="Galactose-binding domain-like"/>
    <property type="match status" value="5"/>
</dbReference>
<proteinExistence type="inferred from homology"/>
<reference evidence="14 15" key="1">
    <citation type="submission" date="2010-07" db="EMBL/GenBank/DDBJ databases">
        <title>The draft genome of Paenibacillus curdlanolyticus YK9.</title>
        <authorList>
            <consortium name="US DOE Joint Genome Institute (JGI-PGF)"/>
            <person name="Lucas S."/>
            <person name="Copeland A."/>
            <person name="Lapidus A."/>
            <person name="Cheng J.-F."/>
            <person name="Bruce D."/>
            <person name="Goodwin L."/>
            <person name="Pitluck S."/>
            <person name="Land M.L."/>
            <person name="Hauser L."/>
            <person name="Chang Y.-J."/>
            <person name="Jeffries C."/>
            <person name="Anderson I.J."/>
            <person name="Johnson E."/>
            <person name="Loganathan U."/>
            <person name="Mulhopadhyay B."/>
            <person name="Kyrpides N."/>
            <person name="Woyke T.J."/>
        </authorList>
    </citation>
    <scope>NUCLEOTIDE SEQUENCE [LARGE SCALE GENOMIC DNA]</scope>
    <source>
        <strain evidence="14 15">YK9</strain>
    </source>
</reference>
<dbReference type="PROSITE" id="PS50022">
    <property type="entry name" value="FA58C_3"/>
    <property type="match status" value="5"/>
</dbReference>
<feature type="chain" id="PRO_5003136318" description="glucan endo-1,3-beta-D-glucosidase" evidence="11">
    <location>
        <begin position="33"/>
        <end position="1606"/>
    </location>
</feature>
<sequence>MKRVSLPKWYKKKAVMMMTSLSLLATSLPVMAAPAAAAAGDYLLSQNRPTYASSVLGGGGANLAVDGDMSSRWESKFGVDGQWIYVDLGASANISRVLVKWEAAYAKSFRIEVSNDEYTWTPIYTDTNGTGGTTDVNVTGTGRYVRLYCTERVLPGYGISVHEFQVFGNGGVNQPPKTPMPNVALNKPAFTSSIQDDAWYLQPKDYETRNVNDGDRSTRWSSLQTDPQWVYVDLGQTTQIGQVTLRWEAAYARAFDIQVSNDAQNWTTVYRELHGKGGVNEIPLYTSGRYVRMNGIARGTNNGYSLYEMEVYPYRAGDAQPTYAIPAIPQASTVNVGSGSYEINDITQLEALYPRNKTSNVQGPIPSNDWWQNLLVEHLGNSTGIVTLPLKNKYTINGLGIMNPGAGYINGDGGAVNADGESDLFLMANNMQNIPAIETKVDGYGDYSVNVILSDDNTAKMKSTFVKGSPYVYNTFADPNSPEIYSLGMTKLFDDNGNPILTTNGSTYTADHIGIEVTNQDYAATPHTFVRNYGVFVPPGTVFTKAGNKIKIKLGSGQNYMSVASLPASTDLNYYYQHGYAFVTDTKVAYNYDMANAKITTTFNSVTTSKRSGFSNDTLLTMLPHQWKISNATTTSRSYASVRGQLKVHEGNTFTTSDKFNGILPQFAEPNDSSYSRETLMSYMDVLDTELANTGGLMNQDPYWQGKVLHPAALGAIISDSIGDYARRDRYLSTLRKVLVDWYTYSPDDVKHTYYMHYSPEWGSIFPWAAGWGINTGLTDHHYTYGYFVYASAVLAAYDTDFKNQYGGMVENLIRDYANPSRTDSMYPWLRSFDPYEGHSWAGAYADNNSGNNQEAAGESLNGYAGVYLWGVVTGNDTYRDVGAWIFTTELKAIEQYWFNYDQDNWIPEYKHGVAGQVWGSANVYGTYFSGAPVNIYGIHWLPTGEWMSYYGKDPQKAGDLYAAFLKDNGGPEVGWEHIVWPFQSLSDPQGVINKWNPSLLQQNEVFNAYWFIHNMNSYGHRTTEIWADNWSSVGVYKKGNVYTAQVWNPTSAPITVQFRNASGVTGSVTVGPHSLIKADPTKNIGGDTQAPTAPANVTAATAGTTQINLSWNASTDNNGVSGYDIFRNGVKIGSSQTLSFVDKGLTPLTTYTYTVKAKDAAGNLSAASAAATAKTKGLQVALNRSTWTATASTSSGDAPANMLDGSLATRWNTGAAMVSGQNVIIDMKSVQTFNQVIIDANGSGDYARGYELYVSNDGTNWGSAIASSTDTSPLITANFAAKNARYLKIVQTGTNPSWWSIHELTVLVEDGTTGGGTDPGPTDPGTGTGTPVLLDRTGWMATSNPTSGDAAANLLDGSMATRWSAGTAMAPGQSLTIDMKAAKSVSKVVMDSTGSDNDYARGYEVYLSTDGTNWGSAVASGTGTAAVITANFTAQTARYIKVVQTGTVSNWWSISELNVYGASSGTGGNGGTSSGVAQDRTGWTASSNPSSGDAAANLLDGSMTTRWSAGTAMVPGQYLTVDMKATKSISKLVMDSTGSDNDYARGYEVYLSADGTNWGSAVATGTGSGPVITVNFTQQNARYIKVVQTGTNSSWWSIQELTVFS</sequence>
<dbReference type="RefSeq" id="WP_006039452.1">
    <property type="nucleotide sequence ID" value="NZ_AEDD01000009.1"/>
</dbReference>
<dbReference type="SUPFAM" id="SSF49265">
    <property type="entry name" value="Fibronectin type III"/>
    <property type="match status" value="1"/>
</dbReference>
<dbReference type="Gene3D" id="2.60.120.260">
    <property type="entry name" value="Galactose-binding domain-like"/>
    <property type="match status" value="5"/>
</dbReference>
<comment type="catalytic activity">
    <reaction evidence="1">
        <text>Hydrolysis of (1-&gt;3)-beta-D-glucosidic linkages in (1-&gt;3)-beta-D-glucans.</text>
        <dbReference type="EC" id="3.2.1.39"/>
    </reaction>
</comment>
<dbReference type="InterPro" id="IPR005200">
    <property type="entry name" value="Endo-beta-glucanase"/>
</dbReference>
<dbReference type="FunFam" id="2.60.40.10:FF:001114">
    <property type="entry name" value="Chitinase A1"/>
    <property type="match status" value="1"/>
</dbReference>
<dbReference type="eggNOG" id="COG5297">
    <property type="taxonomic scope" value="Bacteria"/>
</dbReference>
<dbReference type="InterPro" id="IPR013783">
    <property type="entry name" value="Ig-like_fold"/>
</dbReference>
<dbReference type="SMART" id="SM00060">
    <property type="entry name" value="FN3"/>
    <property type="match status" value="1"/>
</dbReference>
<evidence type="ECO:0000256" key="3">
    <source>
        <dbReference type="ARBA" id="ARBA00012780"/>
    </source>
</evidence>
<dbReference type="GO" id="GO:0000272">
    <property type="term" value="P:polysaccharide catabolic process"/>
    <property type="evidence" value="ECO:0007669"/>
    <property type="project" value="UniProtKB-KW"/>
</dbReference>
<dbReference type="Proteomes" id="UP000005387">
    <property type="component" value="Unassembled WGS sequence"/>
</dbReference>
<keyword evidence="8" id="KW-0961">Cell wall biogenesis/degradation</keyword>
<feature type="domain" description="F5/8 type C" evidence="12">
    <location>
        <begin position="1172"/>
        <end position="1310"/>
    </location>
</feature>
<dbReference type="PROSITE" id="PS50853">
    <property type="entry name" value="FN3"/>
    <property type="match status" value="1"/>
</dbReference>
<evidence type="ECO:0000259" key="12">
    <source>
        <dbReference type="PROSITE" id="PS50022"/>
    </source>
</evidence>
<evidence type="ECO:0000313" key="14">
    <source>
        <dbReference type="EMBL" id="EFM09961.1"/>
    </source>
</evidence>
<gene>
    <name evidence="14" type="ORF">PaecuDRAFT_3464</name>
</gene>
<feature type="domain" description="F5/8 type C" evidence="12">
    <location>
        <begin position="1322"/>
        <end position="1463"/>
    </location>
</feature>
<dbReference type="InterPro" id="IPR040720">
    <property type="entry name" value="GH81_C"/>
</dbReference>
<feature type="domain" description="Fibronectin type-III" evidence="13">
    <location>
        <begin position="1094"/>
        <end position="1179"/>
    </location>
</feature>
<dbReference type="PROSITE" id="PS52008">
    <property type="entry name" value="GH81"/>
    <property type="match status" value="1"/>
</dbReference>
<evidence type="ECO:0000256" key="2">
    <source>
        <dbReference type="ARBA" id="ARBA00010730"/>
    </source>
</evidence>
<feature type="domain" description="F5/8 type C" evidence="12">
    <location>
        <begin position="26"/>
        <end position="169"/>
    </location>
</feature>
<protein>
    <recommendedName>
        <fullName evidence="3">glucan endo-1,3-beta-D-glucosidase</fullName>
        <ecNumber evidence="3">3.2.1.39</ecNumber>
    </recommendedName>
</protein>
<dbReference type="EMBL" id="AEDD01000009">
    <property type="protein sequence ID" value="EFM09961.1"/>
    <property type="molecule type" value="Genomic_DNA"/>
</dbReference>
<dbReference type="InterPro" id="IPR000421">
    <property type="entry name" value="FA58C"/>
</dbReference>
<name>E0ICS5_9BACL</name>
<keyword evidence="9" id="KW-0624">Polysaccharide degradation</keyword>
<keyword evidence="15" id="KW-1185">Reference proteome</keyword>
<feature type="domain" description="F5/8 type C" evidence="12">
    <location>
        <begin position="173"/>
        <end position="314"/>
    </location>
</feature>
<keyword evidence="6" id="KW-0119">Carbohydrate metabolism</keyword>
<dbReference type="Gene3D" id="2.70.98.30">
    <property type="entry name" value="Golgi alpha-mannosidase II, domain 4"/>
    <property type="match status" value="1"/>
</dbReference>
<evidence type="ECO:0000313" key="15">
    <source>
        <dbReference type="Proteomes" id="UP000005387"/>
    </source>
</evidence>
<feature type="signal peptide" evidence="11">
    <location>
        <begin position="1"/>
        <end position="32"/>
    </location>
</feature>
<evidence type="ECO:0000256" key="1">
    <source>
        <dbReference type="ARBA" id="ARBA00000382"/>
    </source>
</evidence>
<evidence type="ECO:0000256" key="6">
    <source>
        <dbReference type="ARBA" id="ARBA00023277"/>
    </source>
</evidence>
<dbReference type="Pfam" id="PF00041">
    <property type="entry name" value="fn3"/>
    <property type="match status" value="1"/>
</dbReference>
<dbReference type="InterPro" id="IPR036116">
    <property type="entry name" value="FN3_sf"/>
</dbReference>
<evidence type="ECO:0000256" key="5">
    <source>
        <dbReference type="ARBA" id="ARBA00022801"/>
    </source>
</evidence>
<dbReference type="Pfam" id="PF17652">
    <property type="entry name" value="Glyco_hydro81C"/>
    <property type="match status" value="1"/>
</dbReference>
<dbReference type="Gene3D" id="2.60.40.10">
    <property type="entry name" value="Immunoglobulins"/>
    <property type="match status" value="1"/>
</dbReference>
<dbReference type="Pfam" id="PF00754">
    <property type="entry name" value="F5_F8_type_C"/>
    <property type="match status" value="3"/>
</dbReference>
<dbReference type="eggNOG" id="COG5498">
    <property type="taxonomic scope" value="Bacteria"/>
</dbReference>
<dbReference type="InterPro" id="IPR008979">
    <property type="entry name" value="Galactose-bd-like_sf"/>
</dbReference>
<dbReference type="GO" id="GO:0042973">
    <property type="term" value="F:glucan endo-1,3-beta-D-glucosidase activity"/>
    <property type="evidence" value="ECO:0007669"/>
    <property type="project" value="UniProtKB-EC"/>
</dbReference>
<dbReference type="GO" id="GO:0071555">
    <property type="term" value="P:cell wall organization"/>
    <property type="evidence" value="ECO:0007669"/>
    <property type="project" value="UniProtKB-KW"/>
</dbReference>
<dbReference type="eggNOG" id="COG5434">
    <property type="taxonomic scope" value="Bacteria"/>
</dbReference>
<evidence type="ECO:0000256" key="10">
    <source>
        <dbReference type="SAM" id="MobiDB-lite"/>
    </source>
</evidence>
<accession>E0ICS5</accession>
<feature type="region of interest" description="Disordered" evidence="10">
    <location>
        <begin position="1466"/>
        <end position="1496"/>
    </location>
</feature>
<feature type="compositionally biased region" description="Polar residues" evidence="10">
    <location>
        <begin position="1482"/>
        <end position="1492"/>
    </location>
</feature>
<dbReference type="EC" id="3.2.1.39" evidence="3"/>